<dbReference type="InterPro" id="IPR039421">
    <property type="entry name" value="Type_1_exporter"/>
</dbReference>
<protein>
    <recommendedName>
        <fullName evidence="4">ABC transporter ATP-binding protein</fullName>
    </recommendedName>
</protein>
<dbReference type="Proteomes" id="UP001597024">
    <property type="component" value="Unassembled WGS sequence"/>
</dbReference>
<dbReference type="InterPro" id="IPR027417">
    <property type="entry name" value="P-loop_NTPase"/>
</dbReference>
<sequence>ENEAAVARALSQDVRRRTRVVVAHRLGGIRHADRVLFVEDGTIVEQGTVAELRAADGRFAEFCRHQEDGERWRLRSDTLSRASASSVGESPGEPD</sequence>
<evidence type="ECO:0000313" key="2">
    <source>
        <dbReference type="EMBL" id="MFD0888485.1"/>
    </source>
</evidence>
<comment type="caution">
    <text evidence="2">The sequence shown here is derived from an EMBL/GenBank/DDBJ whole genome shotgun (WGS) entry which is preliminary data.</text>
</comment>
<feature type="region of interest" description="Disordered" evidence="1">
    <location>
        <begin position="74"/>
        <end position="95"/>
    </location>
</feature>
<dbReference type="SUPFAM" id="SSF52540">
    <property type="entry name" value="P-loop containing nucleoside triphosphate hydrolases"/>
    <property type="match status" value="1"/>
</dbReference>
<organism evidence="2 3">
    <name type="scientific">Streptosporangium algeriense</name>
    <dbReference type="NCBI Taxonomy" id="1682748"/>
    <lineage>
        <taxon>Bacteria</taxon>
        <taxon>Bacillati</taxon>
        <taxon>Actinomycetota</taxon>
        <taxon>Actinomycetes</taxon>
        <taxon>Streptosporangiales</taxon>
        <taxon>Streptosporangiaceae</taxon>
        <taxon>Streptosporangium</taxon>
    </lineage>
</organism>
<evidence type="ECO:0000256" key="1">
    <source>
        <dbReference type="SAM" id="MobiDB-lite"/>
    </source>
</evidence>
<dbReference type="Gene3D" id="3.40.50.300">
    <property type="entry name" value="P-loop containing nucleotide triphosphate hydrolases"/>
    <property type="match status" value="1"/>
</dbReference>
<evidence type="ECO:0008006" key="4">
    <source>
        <dbReference type="Google" id="ProtNLM"/>
    </source>
</evidence>
<feature type="non-terminal residue" evidence="2">
    <location>
        <position position="1"/>
    </location>
</feature>
<name>A0ABW3E0K5_9ACTN</name>
<dbReference type="EMBL" id="JBHTHX010001353">
    <property type="protein sequence ID" value="MFD0888485.1"/>
    <property type="molecule type" value="Genomic_DNA"/>
</dbReference>
<accession>A0ABW3E0K5</accession>
<dbReference type="PANTHER" id="PTHR43394:SF1">
    <property type="entry name" value="ATP-BINDING CASSETTE SUB-FAMILY B MEMBER 10, MITOCHONDRIAL"/>
    <property type="match status" value="1"/>
</dbReference>
<feature type="compositionally biased region" description="Polar residues" evidence="1">
    <location>
        <begin position="79"/>
        <end position="88"/>
    </location>
</feature>
<dbReference type="PANTHER" id="PTHR43394">
    <property type="entry name" value="ATP-DEPENDENT PERMEASE MDL1, MITOCHONDRIAL"/>
    <property type="match status" value="1"/>
</dbReference>
<proteinExistence type="predicted"/>
<evidence type="ECO:0000313" key="3">
    <source>
        <dbReference type="Proteomes" id="UP001597024"/>
    </source>
</evidence>
<gene>
    <name evidence="2" type="ORF">ACFQ08_28455</name>
</gene>
<reference evidence="3" key="1">
    <citation type="journal article" date="2019" name="Int. J. Syst. Evol. Microbiol.">
        <title>The Global Catalogue of Microorganisms (GCM) 10K type strain sequencing project: providing services to taxonomists for standard genome sequencing and annotation.</title>
        <authorList>
            <consortium name="The Broad Institute Genomics Platform"/>
            <consortium name="The Broad Institute Genome Sequencing Center for Infectious Disease"/>
            <person name="Wu L."/>
            <person name="Ma J."/>
        </authorList>
    </citation>
    <scope>NUCLEOTIDE SEQUENCE [LARGE SCALE GENOMIC DNA]</scope>
    <source>
        <strain evidence="3">CCUG 62974</strain>
    </source>
</reference>
<keyword evidence="3" id="KW-1185">Reference proteome</keyword>